<dbReference type="Proteomes" id="UP001159427">
    <property type="component" value="Unassembled WGS sequence"/>
</dbReference>
<dbReference type="PROSITE" id="PS51571">
    <property type="entry name" value="SAM_MT43_PR_SET"/>
    <property type="match status" value="1"/>
</dbReference>
<dbReference type="PROSITE" id="PS50280">
    <property type="entry name" value="SET"/>
    <property type="match status" value="1"/>
</dbReference>
<evidence type="ECO:0000256" key="2">
    <source>
        <dbReference type="ARBA" id="ARBA00004286"/>
    </source>
</evidence>
<dbReference type="SMART" id="SM00317">
    <property type="entry name" value="SET"/>
    <property type="match status" value="1"/>
</dbReference>
<evidence type="ECO:0000256" key="10">
    <source>
        <dbReference type="ARBA" id="ARBA00023163"/>
    </source>
</evidence>
<evidence type="ECO:0000256" key="12">
    <source>
        <dbReference type="ARBA" id="ARBA00047784"/>
    </source>
</evidence>
<keyword evidence="7" id="KW-0949">S-adenosyl-L-methionine</keyword>
<comment type="subcellular location">
    <subcellularLocation>
        <location evidence="2">Chromosome</location>
    </subcellularLocation>
    <subcellularLocation>
        <location evidence="1">Nucleus</location>
    </subcellularLocation>
</comment>
<dbReference type="EC" id="2.1.1.361" evidence="3"/>
<accession>A0ABN8LX50</accession>
<dbReference type="PANTHER" id="PTHR46167">
    <property type="entry name" value="N-LYSINE METHYLTRANSFERASE KMT5A"/>
    <property type="match status" value="1"/>
</dbReference>
<evidence type="ECO:0000256" key="5">
    <source>
        <dbReference type="ARBA" id="ARBA00022603"/>
    </source>
</evidence>
<keyword evidence="4" id="KW-0158">Chromosome</keyword>
<feature type="compositionally biased region" description="Polar residues" evidence="13">
    <location>
        <begin position="24"/>
        <end position="49"/>
    </location>
</feature>
<dbReference type="Pfam" id="PF00856">
    <property type="entry name" value="SET"/>
    <property type="match status" value="1"/>
</dbReference>
<evidence type="ECO:0000256" key="9">
    <source>
        <dbReference type="ARBA" id="ARBA00023015"/>
    </source>
</evidence>
<proteinExistence type="predicted"/>
<comment type="catalytic activity">
    <reaction evidence="12">
        <text>L-lysyl(20)-[histone H4] + S-adenosyl-L-methionine = N(6)-methyl-L-lysyl(20)-[histone H4] + S-adenosyl-L-homocysteine + H(+)</text>
        <dbReference type="Rhea" id="RHEA:60344"/>
        <dbReference type="Rhea" id="RHEA-COMP:15554"/>
        <dbReference type="Rhea" id="RHEA-COMP:15555"/>
        <dbReference type="ChEBI" id="CHEBI:15378"/>
        <dbReference type="ChEBI" id="CHEBI:29969"/>
        <dbReference type="ChEBI" id="CHEBI:57856"/>
        <dbReference type="ChEBI" id="CHEBI:59789"/>
        <dbReference type="ChEBI" id="CHEBI:61929"/>
        <dbReference type="EC" id="2.1.1.361"/>
    </reaction>
</comment>
<dbReference type="PANTHER" id="PTHR46167:SF1">
    <property type="entry name" value="N-LYSINE METHYLTRANSFERASE KMT5A"/>
    <property type="match status" value="1"/>
</dbReference>
<dbReference type="InterPro" id="IPR047266">
    <property type="entry name" value="KMT5A-like_SET"/>
</dbReference>
<keyword evidence="16" id="KW-1185">Reference proteome</keyword>
<feature type="domain" description="SET" evidence="14">
    <location>
        <begin position="208"/>
        <end position="330"/>
    </location>
</feature>
<feature type="compositionally biased region" description="Polar residues" evidence="13">
    <location>
        <begin position="68"/>
        <end position="81"/>
    </location>
</feature>
<sequence length="345" mass="39086">MQQDVQTDATRKAKRNNSSANKKFQQAASVLQESTNKTGIQESQTNSSLPEEKAMKDITDNAVPLPPQQAQEASSIEQCTLSEEKPSCSLDSLTDCKSNEMAKPEERPSNSIVDEDMTNEKEPKGKSDGKKVKTVSSPLDMLKWRNKKAGSETKRGKKKEKKNEEVHSRQTAMSEYFSVRRSDRKCKSAIQKEKQKALEEALLSGREDGLEVREVEGKGRGVFSTKAFSKGQFVCEYAGELIDYKNAKEREQFYEGKTEYGCYMYYFNFKNKKLCVDATKESGRLGRLLNHSKTEANCATKLVCVQDTPHLILETIQDVSEGEELLYDYGERSKDVIQHHQWLKS</sequence>
<comment type="caution">
    <text evidence="15">The sequence shown here is derived from an EMBL/GenBank/DDBJ whole genome shotgun (WGS) entry which is preliminary data.</text>
</comment>
<evidence type="ECO:0000256" key="1">
    <source>
        <dbReference type="ARBA" id="ARBA00004123"/>
    </source>
</evidence>
<evidence type="ECO:0000259" key="14">
    <source>
        <dbReference type="PROSITE" id="PS50280"/>
    </source>
</evidence>
<keyword evidence="5" id="KW-0489">Methyltransferase</keyword>
<evidence type="ECO:0000256" key="6">
    <source>
        <dbReference type="ARBA" id="ARBA00022679"/>
    </source>
</evidence>
<dbReference type="InterPro" id="IPR046341">
    <property type="entry name" value="SET_dom_sf"/>
</dbReference>
<evidence type="ECO:0000256" key="8">
    <source>
        <dbReference type="ARBA" id="ARBA00022853"/>
    </source>
</evidence>
<dbReference type="InterPro" id="IPR016858">
    <property type="entry name" value="KMT5A-like"/>
</dbReference>
<dbReference type="SUPFAM" id="SSF82199">
    <property type="entry name" value="SET domain"/>
    <property type="match status" value="1"/>
</dbReference>
<feature type="compositionally biased region" description="Basic and acidic residues" evidence="13">
    <location>
        <begin position="118"/>
        <end position="131"/>
    </location>
</feature>
<evidence type="ECO:0000256" key="7">
    <source>
        <dbReference type="ARBA" id="ARBA00022691"/>
    </source>
</evidence>
<feature type="compositionally biased region" description="Basic and acidic residues" evidence="13">
    <location>
        <begin position="97"/>
        <end position="108"/>
    </location>
</feature>
<evidence type="ECO:0000256" key="3">
    <source>
        <dbReference type="ARBA" id="ARBA00012187"/>
    </source>
</evidence>
<dbReference type="CDD" id="cd10528">
    <property type="entry name" value="SET_SETD8"/>
    <property type="match status" value="1"/>
</dbReference>
<name>A0ABN8LX50_9CNID</name>
<keyword evidence="11" id="KW-0539">Nucleus</keyword>
<reference evidence="15 16" key="1">
    <citation type="submission" date="2022-05" db="EMBL/GenBank/DDBJ databases">
        <authorList>
            <consortium name="Genoscope - CEA"/>
            <person name="William W."/>
        </authorList>
    </citation>
    <scope>NUCLEOTIDE SEQUENCE [LARGE SCALE GENOMIC DNA]</scope>
</reference>
<dbReference type="InterPro" id="IPR001214">
    <property type="entry name" value="SET_dom"/>
</dbReference>
<dbReference type="EMBL" id="CALNXI010000145">
    <property type="protein sequence ID" value="CAH3020375.1"/>
    <property type="molecule type" value="Genomic_DNA"/>
</dbReference>
<evidence type="ECO:0000256" key="11">
    <source>
        <dbReference type="ARBA" id="ARBA00023242"/>
    </source>
</evidence>
<feature type="region of interest" description="Disordered" evidence="13">
    <location>
        <begin position="1"/>
        <end position="174"/>
    </location>
</feature>
<evidence type="ECO:0000256" key="13">
    <source>
        <dbReference type="SAM" id="MobiDB-lite"/>
    </source>
</evidence>
<evidence type="ECO:0000313" key="15">
    <source>
        <dbReference type="EMBL" id="CAH3020375.1"/>
    </source>
</evidence>
<protein>
    <recommendedName>
        <fullName evidence="3">[histone H4]-lysine(20) N-methyltransferase</fullName>
        <ecNumber evidence="3">2.1.1.361</ecNumber>
    </recommendedName>
</protein>
<evidence type="ECO:0000313" key="16">
    <source>
        <dbReference type="Proteomes" id="UP001159427"/>
    </source>
</evidence>
<dbReference type="InterPro" id="IPR051760">
    <property type="entry name" value="KMT5A"/>
</dbReference>
<dbReference type="Gene3D" id="2.170.270.10">
    <property type="entry name" value="SET domain"/>
    <property type="match status" value="1"/>
</dbReference>
<evidence type="ECO:0000256" key="4">
    <source>
        <dbReference type="ARBA" id="ARBA00022454"/>
    </source>
</evidence>
<keyword evidence="8" id="KW-0156">Chromatin regulator</keyword>
<organism evidence="15 16">
    <name type="scientific">Porites evermanni</name>
    <dbReference type="NCBI Taxonomy" id="104178"/>
    <lineage>
        <taxon>Eukaryota</taxon>
        <taxon>Metazoa</taxon>
        <taxon>Cnidaria</taxon>
        <taxon>Anthozoa</taxon>
        <taxon>Hexacorallia</taxon>
        <taxon>Scleractinia</taxon>
        <taxon>Fungiina</taxon>
        <taxon>Poritidae</taxon>
        <taxon>Porites</taxon>
    </lineage>
</organism>
<keyword evidence="10" id="KW-0804">Transcription</keyword>
<feature type="compositionally biased region" description="Basic and acidic residues" evidence="13">
    <location>
        <begin position="50"/>
        <end position="59"/>
    </location>
</feature>
<keyword evidence="9" id="KW-0805">Transcription regulation</keyword>
<gene>
    <name evidence="15" type="ORF">PEVE_00006850</name>
</gene>
<keyword evidence="6" id="KW-0808">Transferase</keyword>